<gene>
    <name evidence="3" type="primary">orf148</name>
</gene>
<evidence type="ECO:0000313" key="3">
    <source>
        <dbReference type="EMBL" id="CAB90366.1"/>
    </source>
</evidence>
<keyword evidence="3" id="KW-0496">Mitochondrion</keyword>
<feature type="transmembrane region" description="Helical" evidence="1">
    <location>
        <begin position="69"/>
        <end position="91"/>
    </location>
</feature>
<reference evidence="2" key="4">
    <citation type="journal article" date="2000" name="Genome Res.">
        <title>The complete mitochondrial DNA sequence of Scenedesmus obliquus reflects an intermediate stage in the evolution of the green algal mitochondrial genome.</title>
        <authorList>
            <person name="Nedelcu A.M."/>
            <person name="Lee R.W."/>
            <person name="Lemieux C."/>
            <person name="Gray M.W."/>
            <person name="Burger G."/>
        </authorList>
    </citation>
    <scope>NUCLEOTIDE SEQUENCE</scope>
    <source>
        <strain evidence="2">UTEX 78</strain>
    </source>
</reference>
<organism evidence="3">
    <name type="scientific">Tetradesmus obliquus</name>
    <name type="common">Green alga</name>
    <name type="synonym">Acutodesmus obliquus</name>
    <dbReference type="NCBI Taxonomy" id="3088"/>
    <lineage>
        <taxon>Eukaryota</taxon>
        <taxon>Viridiplantae</taxon>
        <taxon>Chlorophyta</taxon>
        <taxon>core chlorophytes</taxon>
        <taxon>Chlorophyceae</taxon>
        <taxon>CS clade</taxon>
        <taxon>Sphaeropleales</taxon>
        <taxon>Scenedesmaceae</taxon>
        <taxon>Tetradesmus</taxon>
    </lineage>
</organism>
<evidence type="ECO:0000313" key="2">
    <source>
        <dbReference type="EMBL" id="AAF72058.1"/>
    </source>
</evidence>
<geneLocation type="mitochondrion" evidence="3"/>
<sequence length="148" mass="16856">MPDFPRQKESLCFYRTKVLCPKGLFCLGKPFVRLNKSATPRLSKKIKKLKNYYIILYYKNFLNTYKDSFLYLKMAAIFIVIFAVIGIWTGLLSSWTVAYATGLAQLGIWATLLSLVPFVSIWVSLKQGALTEIPSSSLRTHWSCSLKG</sequence>
<feature type="transmembrane region" description="Helical" evidence="1">
    <location>
        <begin position="103"/>
        <end position="125"/>
    </location>
</feature>
<accession>Q9MD16</accession>
<reference evidence="3" key="2">
    <citation type="journal article" date="1991" name="Curr. Genet.">
        <title>The group IIB intron from the green alga Scenedesmus obliquus mitochondrion: molecular characterization of the in vitro splicing products.</title>
        <authorList>
            <person name="Winkler M."/>
            <person name="Kueck U."/>
        </authorList>
    </citation>
    <scope>NUCLEOTIDE SEQUENCE</scope>
    <source>
        <strain evidence="3">KS3-2</strain>
    </source>
</reference>
<reference evidence="3" key="3">
    <citation type="journal article" date="2000" name="Gene">
        <title>DNA sequence analysis of the complete mitochondrial genome of the green alga Scenedesmus obliquus: evidence for UAG being a leucine and UCA being a non-sense codon.</title>
        <authorList>
            <person name="Kueck U."/>
            <person name="Jekosch K."/>
            <person name="Holzamer P."/>
        </authorList>
    </citation>
    <scope>NUCLEOTIDE SEQUENCE</scope>
    <source>
        <strain evidence="3">KS3-2</strain>
    </source>
</reference>
<name>Q9MD16_TETOB</name>
<protein>
    <submittedName>
        <fullName evidence="2 3">ORF148</fullName>
    </submittedName>
</protein>
<keyword evidence="1" id="KW-0472">Membrane</keyword>
<keyword evidence="1" id="KW-1133">Transmembrane helix</keyword>
<dbReference type="EMBL" id="AF204057">
    <property type="protein sequence ID" value="AAF72058.1"/>
    <property type="molecule type" value="Genomic_DNA"/>
</dbReference>
<dbReference type="RefSeq" id="NP_057981.1">
    <property type="nucleotide sequence ID" value="NC_002254.1"/>
</dbReference>
<dbReference type="GeneID" id="802059"/>
<dbReference type="AlphaFoldDB" id="Q9MD16"/>
<proteinExistence type="predicted"/>
<keyword evidence="1" id="KW-0812">Transmembrane</keyword>
<reference evidence="3" key="1">
    <citation type="journal article" date="1990" name="Nucleic Acids Res.">
        <title>A self-splicing group II intron in the mitochondrial large subunit rRNA (LSUrRNA) gene of the eukaryotic alga Scenedesmus obliquus.</title>
        <authorList>
            <person name="Kueck U."/>
            <person name="Godehardt I."/>
            <person name="Schmidt U."/>
        </authorList>
    </citation>
    <scope>NUCLEOTIDE SEQUENCE</scope>
    <source>
        <strain evidence="3">KS3-2</strain>
    </source>
</reference>
<dbReference type="EMBL" id="X17375">
    <property type="protein sequence ID" value="CAB90366.1"/>
    <property type="molecule type" value="Genomic_DNA"/>
</dbReference>
<evidence type="ECO:0000256" key="1">
    <source>
        <dbReference type="SAM" id="Phobius"/>
    </source>
</evidence>